<dbReference type="PANTHER" id="PTHR11587">
    <property type="entry name" value="ARGININOSUCCINATE SYNTHASE"/>
    <property type="match status" value="1"/>
</dbReference>
<gene>
    <name evidence="9" type="primary">argG</name>
    <name evidence="13" type="ORF">SAMN05216559_0201</name>
</gene>
<feature type="region of interest" description="Disordered" evidence="10">
    <location>
        <begin position="400"/>
        <end position="443"/>
    </location>
</feature>
<feature type="binding site" evidence="9">
    <location>
        <position position="124"/>
    </location>
    <ligand>
        <name>L-aspartate</name>
        <dbReference type="ChEBI" id="CHEBI:29991"/>
    </ligand>
</feature>
<feature type="binding site" evidence="9">
    <location>
        <position position="125"/>
    </location>
    <ligand>
        <name>L-aspartate</name>
        <dbReference type="ChEBI" id="CHEBI:29991"/>
    </ligand>
</feature>
<dbReference type="EC" id="6.3.4.5" evidence="3 9"/>
<keyword evidence="6 9" id="KW-0028">Amino-acid biosynthesis</keyword>
<dbReference type="RefSeq" id="WP_089813027.1">
    <property type="nucleotide sequence ID" value="NZ_FOZK01000001.1"/>
</dbReference>
<comment type="pathway">
    <text evidence="1 9">Amino-acid biosynthesis; L-arginine biosynthesis; L-arginine from L-ornithine and carbamoyl phosphate: step 2/3.</text>
</comment>
<dbReference type="InterPro" id="IPR024074">
    <property type="entry name" value="AS_cat/multimer_dom_body"/>
</dbReference>
<evidence type="ECO:0000256" key="3">
    <source>
        <dbReference type="ARBA" id="ARBA00012286"/>
    </source>
</evidence>
<organism evidence="13 14">
    <name type="scientific">Halomicrobium zhouii</name>
    <dbReference type="NCBI Taxonomy" id="767519"/>
    <lineage>
        <taxon>Archaea</taxon>
        <taxon>Methanobacteriati</taxon>
        <taxon>Methanobacteriota</taxon>
        <taxon>Stenosarchaea group</taxon>
        <taxon>Halobacteria</taxon>
        <taxon>Halobacteriales</taxon>
        <taxon>Haloarculaceae</taxon>
        <taxon>Halomicrobium</taxon>
    </lineage>
</organism>
<dbReference type="NCBIfam" id="TIGR00032">
    <property type="entry name" value="argG"/>
    <property type="match status" value="1"/>
</dbReference>
<dbReference type="Proteomes" id="UP000199062">
    <property type="component" value="Unassembled WGS sequence"/>
</dbReference>
<evidence type="ECO:0000256" key="7">
    <source>
        <dbReference type="ARBA" id="ARBA00022741"/>
    </source>
</evidence>
<name>A0A1I6K4V4_9EURY</name>
<dbReference type="CDD" id="cd01999">
    <property type="entry name" value="ASS"/>
    <property type="match status" value="1"/>
</dbReference>
<evidence type="ECO:0000259" key="11">
    <source>
        <dbReference type="Pfam" id="PF00764"/>
    </source>
</evidence>
<evidence type="ECO:0000313" key="14">
    <source>
        <dbReference type="Proteomes" id="UP000199062"/>
    </source>
</evidence>
<keyword evidence="14" id="KW-1185">Reference proteome</keyword>
<evidence type="ECO:0000313" key="13">
    <source>
        <dbReference type="EMBL" id="SFR86293.1"/>
    </source>
</evidence>
<reference evidence="13 14" key="1">
    <citation type="submission" date="2016-10" db="EMBL/GenBank/DDBJ databases">
        <authorList>
            <person name="de Groot N.N."/>
        </authorList>
    </citation>
    <scope>NUCLEOTIDE SEQUENCE [LARGE SCALE GENOMIC DNA]</scope>
    <source>
        <strain evidence="13 14">CGMCC 1.10457</strain>
    </source>
</reference>
<dbReference type="InterPro" id="IPR018223">
    <property type="entry name" value="Arginosuc_synth_CS"/>
</dbReference>
<dbReference type="UniPathway" id="UPA00068">
    <property type="reaction ID" value="UER00113"/>
</dbReference>
<dbReference type="InterPro" id="IPR023434">
    <property type="entry name" value="Arginosuc_synth_type_1_subfam"/>
</dbReference>
<evidence type="ECO:0000256" key="4">
    <source>
        <dbReference type="ARBA" id="ARBA00022571"/>
    </source>
</evidence>
<dbReference type="InterPro" id="IPR014729">
    <property type="entry name" value="Rossmann-like_a/b/a_fold"/>
</dbReference>
<dbReference type="OrthoDB" id="5877at2157"/>
<evidence type="ECO:0000256" key="6">
    <source>
        <dbReference type="ARBA" id="ARBA00022605"/>
    </source>
</evidence>
<keyword evidence="5 9" id="KW-0436">Ligase</keyword>
<evidence type="ECO:0000256" key="9">
    <source>
        <dbReference type="HAMAP-Rule" id="MF_00005"/>
    </source>
</evidence>
<dbReference type="InterPro" id="IPR001518">
    <property type="entry name" value="Arginosuc_synth"/>
</dbReference>
<dbReference type="NCBIfam" id="NF010392">
    <property type="entry name" value="PRK13820.1"/>
    <property type="match status" value="1"/>
</dbReference>
<sequence length="443" mass="47488">MTDGNGTVALAFSGGLDTTVCVPLLKEEYGYDDVIGVTVDVGQPSYEFDEAEETAEALGLDHYVVDATEEFADLCLQAVKANADYQGYPLGTALARPVIAKAILDVAEQQGCAAIAHGCTGKGNDQLRFEAVWRDSDLEVIAPVRELGLTREWENEYAQEKGLPVEGGDGGRYSIDTNLWSRSIEGSELEDPATIPEDDIYLWTENPSGKDAELVDIEFEDGEAVAVDGEELGSVELIERLNEQAGAHGVGRTDMMEDRMLGLKVRENYEHPAATVLLTAHEALEGLVLTAEEREFKQQVDQQWSQKGYQGLVDAPLTGALEAFIDETNERVTGSVTVKLEGGHCRAVSRESAYSVYSESAASFNEEAVTGSITQEDATGVAKYHGFQSRLANKVLEKAKGKSEAVTDGSGISAVGATDGSETAENANGEAVSESAVDHDSEE</sequence>
<dbReference type="InterPro" id="IPR048267">
    <property type="entry name" value="Arginosuc_syn_N"/>
</dbReference>
<dbReference type="Gene3D" id="3.90.1260.10">
    <property type="entry name" value="Argininosuccinate synthetase, chain A, domain 2"/>
    <property type="match status" value="1"/>
</dbReference>
<evidence type="ECO:0000259" key="12">
    <source>
        <dbReference type="Pfam" id="PF20979"/>
    </source>
</evidence>
<keyword evidence="9" id="KW-0963">Cytoplasm</keyword>
<feature type="binding site" evidence="9">
    <location>
        <position position="88"/>
    </location>
    <ligand>
        <name>L-citrulline</name>
        <dbReference type="ChEBI" id="CHEBI:57743"/>
    </ligand>
</feature>
<proteinExistence type="inferred from homology"/>
<keyword evidence="4 9" id="KW-0055">Arginine biosynthesis</keyword>
<dbReference type="HAMAP" id="MF_00005">
    <property type="entry name" value="Arg_succ_synth_type1"/>
    <property type="match status" value="1"/>
</dbReference>
<dbReference type="GO" id="GO:0006526">
    <property type="term" value="P:L-arginine biosynthetic process"/>
    <property type="evidence" value="ECO:0007669"/>
    <property type="project" value="UniProtKB-UniRule"/>
</dbReference>
<feature type="binding site" evidence="9">
    <location>
        <position position="118"/>
    </location>
    <ligand>
        <name>ATP</name>
        <dbReference type="ChEBI" id="CHEBI:30616"/>
    </ligand>
</feature>
<comment type="subcellular location">
    <subcellularLocation>
        <location evidence="9">Cytoplasm</location>
    </subcellularLocation>
</comment>
<keyword evidence="7 9" id="KW-0547">Nucleotide-binding</keyword>
<feature type="binding site" evidence="9">
    <location>
        <position position="183"/>
    </location>
    <ligand>
        <name>L-citrulline</name>
        <dbReference type="ChEBI" id="CHEBI:57743"/>
    </ligand>
</feature>
<dbReference type="GO" id="GO:0005524">
    <property type="term" value="F:ATP binding"/>
    <property type="evidence" value="ECO:0007669"/>
    <property type="project" value="UniProtKB-UniRule"/>
</dbReference>
<dbReference type="SUPFAM" id="SSF69864">
    <property type="entry name" value="Argininosuccinate synthetase, C-terminal domain"/>
    <property type="match status" value="1"/>
</dbReference>
<dbReference type="NCBIfam" id="NF001770">
    <property type="entry name" value="PRK00509.1"/>
    <property type="match status" value="1"/>
</dbReference>
<dbReference type="FunFam" id="3.90.1260.10:FF:000007">
    <property type="entry name" value="Argininosuccinate synthase"/>
    <property type="match status" value="1"/>
</dbReference>
<comment type="caution">
    <text evidence="9">Lacks conserved residue(s) required for the propagation of feature annotation.</text>
</comment>
<feature type="binding site" evidence="9">
    <location>
        <position position="120"/>
    </location>
    <ligand>
        <name>L-aspartate</name>
        <dbReference type="ChEBI" id="CHEBI:29991"/>
    </ligand>
</feature>
<feature type="domain" description="Arginosuccinate synthase C-terminal" evidence="12">
    <location>
        <begin position="173"/>
        <end position="391"/>
    </location>
</feature>
<dbReference type="SUPFAM" id="SSF52402">
    <property type="entry name" value="Adenine nucleotide alpha hydrolases-like"/>
    <property type="match status" value="1"/>
</dbReference>
<feature type="domain" description="Arginosuccinate synthase-like N-terminal" evidence="11">
    <location>
        <begin position="8"/>
        <end position="164"/>
    </location>
</feature>
<evidence type="ECO:0000256" key="10">
    <source>
        <dbReference type="SAM" id="MobiDB-lite"/>
    </source>
</evidence>
<protein>
    <recommendedName>
        <fullName evidence="3 9">Argininosuccinate synthase</fullName>
        <ecNumber evidence="3 9">6.3.4.5</ecNumber>
    </recommendedName>
    <alternativeName>
        <fullName evidence="9">Citrulline--aspartate ligase</fullName>
    </alternativeName>
</protein>
<feature type="binding site" evidence="9">
    <location>
        <position position="257"/>
    </location>
    <ligand>
        <name>L-citrulline</name>
        <dbReference type="ChEBI" id="CHEBI:57743"/>
    </ligand>
</feature>
<dbReference type="PROSITE" id="PS00565">
    <property type="entry name" value="ARGININOSUCCIN_SYN_2"/>
    <property type="match status" value="1"/>
</dbReference>
<dbReference type="InterPro" id="IPR048268">
    <property type="entry name" value="Arginosuc_syn_C"/>
</dbReference>
<keyword evidence="8 9" id="KW-0067">ATP-binding</keyword>
<dbReference type="GO" id="GO:0000053">
    <property type="term" value="P:argininosuccinate metabolic process"/>
    <property type="evidence" value="ECO:0007669"/>
    <property type="project" value="TreeGrafter"/>
</dbReference>
<dbReference type="PANTHER" id="PTHR11587:SF2">
    <property type="entry name" value="ARGININOSUCCINATE SYNTHASE"/>
    <property type="match status" value="1"/>
</dbReference>
<comment type="similarity">
    <text evidence="9">Belongs to the argininosuccinate synthase family. Type 1 subfamily.</text>
</comment>
<dbReference type="EMBL" id="FOZK01000001">
    <property type="protein sequence ID" value="SFR86293.1"/>
    <property type="molecule type" value="Genomic_DNA"/>
</dbReference>
<dbReference type="AlphaFoldDB" id="A0A1I6K4V4"/>
<evidence type="ECO:0000256" key="2">
    <source>
        <dbReference type="ARBA" id="ARBA00011881"/>
    </source>
</evidence>
<comment type="catalytic activity">
    <reaction evidence="9">
        <text>L-citrulline + L-aspartate + ATP = 2-(N(omega)-L-arginino)succinate + AMP + diphosphate + H(+)</text>
        <dbReference type="Rhea" id="RHEA:10932"/>
        <dbReference type="ChEBI" id="CHEBI:15378"/>
        <dbReference type="ChEBI" id="CHEBI:29991"/>
        <dbReference type="ChEBI" id="CHEBI:30616"/>
        <dbReference type="ChEBI" id="CHEBI:33019"/>
        <dbReference type="ChEBI" id="CHEBI:57472"/>
        <dbReference type="ChEBI" id="CHEBI:57743"/>
        <dbReference type="ChEBI" id="CHEBI:456215"/>
        <dbReference type="EC" id="6.3.4.5"/>
    </reaction>
</comment>
<dbReference type="Gene3D" id="3.40.50.620">
    <property type="entry name" value="HUPs"/>
    <property type="match status" value="1"/>
</dbReference>
<feature type="binding site" evidence="9">
    <location>
        <position position="269"/>
    </location>
    <ligand>
        <name>L-citrulline</name>
        <dbReference type="ChEBI" id="CHEBI:57743"/>
    </ligand>
</feature>
<evidence type="ECO:0000256" key="1">
    <source>
        <dbReference type="ARBA" id="ARBA00004967"/>
    </source>
</evidence>
<comment type="subunit">
    <text evidence="2 9">Homotetramer.</text>
</comment>
<feature type="binding site" evidence="9">
    <location>
        <position position="174"/>
    </location>
    <ligand>
        <name>L-citrulline</name>
        <dbReference type="ChEBI" id="CHEBI:57743"/>
    </ligand>
</feature>
<accession>A0A1I6K4V4</accession>
<dbReference type="GO" id="GO:0000050">
    <property type="term" value="P:urea cycle"/>
    <property type="evidence" value="ECO:0007669"/>
    <property type="project" value="TreeGrafter"/>
</dbReference>
<feature type="binding site" evidence="9">
    <location>
        <position position="128"/>
    </location>
    <ligand>
        <name>L-citrulline</name>
        <dbReference type="ChEBI" id="CHEBI:57743"/>
    </ligand>
</feature>
<evidence type="ECO:0000256" key="8">
    <source>
        <dbReference type="ARBA" id="ARBA00022840"/>
    </source>
</evidence>
<feature type="binding site" evidence="9">
    <location>
        <position position="124"/>
    </location>
    <ligand>
        <name>L-citrulline</name>
        <dbReference type="ChEBI" id="CHEBI:57743"/>
    </ligand>
</feature>
<dbReference type="GO" id="GO:0004055">
    <property type="term" value="F:argininosuccinate synthase activity"/>
    <property type="evidence" value="ECO:0007669"/>
    <property type="project" value="UniProtKB-UniRule"/>
</dbReference>
<dbReference type="STRING" id="767519.SAMN05216559_0201"/>
<dbReference type="PROSITE" id="PS00564">
    <property type="entry name" value="ARGININOSUCCIN_SYN_1"/>
    <property type="match status" value="1"/>
</dbReference>
<dbReference type="Pfam" id="PF20979">
    <property type="entry name" value="Arginosuc_syn_C"/>
    <property type="match status" value="1"/>
</dbReference>
<evidence type="ECO:0000256" key="5">
    <source>
        <dbReference type="ARBA" id="ARBA00022598"/>
    </source>
</evidence>
<dbReference type="Pfam" id="PF00764">
    <property type="entry name" value="Arginosuc_synth"/>
    <property type="match status" value="1"/>
</dbReference>
<dbReference type="GO" id="GO:0005737">
    <property type="term" value="C:cytoplasm"/>
    <property type="evidence" value="ECO:0007669"/>
    <property type="project" value="UniProtKB-SubCell"/>
</dbReference>
<feature type="binding site" evidence="9">
    <location>
        <begin position="11"/>
        <end position="19"/>
    </location>
    <ligand>
        <name>ATP</name>
        <dbReference type="ChEBI" id="CHEBI:30616"/>
    </ligand>
</feature>